<evidence type="ECO:0000313" key="2">
    <source>
        <dbReference type="EMBL" id="ORY18943.1"/>
    </source>
</evidence>
<dbReference type="PANTHER" id="PTHR47332">
    <property type="entry name" value="SET DOMAIN-CONTAINING PROTEIN 5"/>
    <property type="match status" value="1"/>
</dbReference>
<evidence type="ECO:0000259" key="1">
    <source>
        <dbReference type="PROSITE" id="PS50280"/>
    </source>
</evidence>
<dbReference type="InterPro" id="IPR011990">
    <property type="entry name" value="TPR-like_helical_dom_sf"/>
</dbReference>
<dbReference type="PANTHER" id="PTHR47332:SF4">
    <property type="entry name" value="SET DOMAIN-CONTAINING PROTEIN 5"/>
    <property type="match status" value="1"/>
</dbReference>
<dbReference type="Pfam" id="PF00856">
    <property type="entry name" value="SET"/>
    <property type="match status" value="1"/>
</dbReference>
<dbReference type="OrthoDB" id="265717at2759"/>
<dbReference type="Gene3D" id="1.25.40.10">
    <property type="entry name" value="Tetratricopeptide repeat domain"/>
    <property type="match status" value="1"/>
</dbReference>
<dbReference type="CDD" id="cd20071">
    <property type="entry name" value="SET_SMYD"/>
    <property type="match status" value="1"/>
</dbReference>
<name>A0A1Y2A8U0_9PLEO</name>
<sequence>MIISIFAPDFTPPPELFVIKQSPGKGLGVFATRDVEPGTVIMQDSPLILIRPPEMHEGIGYPLDAIQILITKAFDALSEDDQEEILSLSAHVLPGEADETDYDRLKTIFRSNAYNTGREIGLFTKVARINHSCRPNAGYQWIERLGKRVVYATSRIDEGEEISVTYIPLLFSKKDRERRLDQYGFKCSCEACAGHTENTWASDHRRQEIQKAFFELEKELTLEVPRSIMAKKNARRQAEESLRLAELVDEEGLADYYAQAYRVVAVCHARLEQWEPATIWAHKSYEVRLMGDMQSEETLEMQILTSRFIENWEAELRNKSKSRA</sequence>
<dbReference type="InterPro" id="IPR046341">
    <property type="entry name" value="SET_dom_sf"/>
</dbReference>
<evidence type="ECO:0000313" key="3">
    <source>
        <dbReference type="Proteomes" id="UP000193144"/>
    </source>
</evidence>
<keyword evidence="3" id="KW-1185">Reference proteome</keyword>
<gene>
    <name evidence="2" type="ORF">BCR34DRAFT_621154</name>
</gene>
<proteinExistence type="predicted"/>
<dbReference type="InterPro" id="IPR053185">
    <property type="entry name" value="SET_domain_protein"/>
</dbReference>
<dbReference type="Gene3D" id="2.170.270.10">
    <property type="entry name" value="SET domain"/>
    <property type="match status" value="1"/>
</dbReference>
<dbReference type="PROSITE" id="PS50280">
    <property type="entry name" value="SET"/>
    <property type="match status" value="1"/>
</dbReference>
<comment type="caution">
    <text evidence="2">The sequence shown here is derived from an EMBL/GenBank/DDBJ whole genome shotgun (WGS) entry which is preliminary data.</text>
</comment>
<dbReference type="EMBL" id="MCFA01000004">
    <property type="protein sequence ID" value="ORY18943.1"/>
    <property type="molecule type" value="Genomic_DNA"/>
</dbReference>
<dbReference type="AlphaFoldDB" id="A0A1Y2A8U0"/>
<dbReference type="STRING" id="1231657.A0A1Y2A8U0"/>
<organism evidence="2 3">
    <name type="scientific">Clohesyomyces aquaticus</name>
    <dbReference type="NCBI Taxonomy" id="1231657"/>
    <lineage>
        <taxon>Eukaryota</taxon>
        <taxon>Fungi</taxon>
        <taxon>Dikarya</taxon>
        <taxon>Ascomycota</taxon>
        <taxon>Pezizomycotina</taxon>
        <taxon>Dothideomycetes</taxon>
        <taxon>Pleosporomycetidae</taxon>
        <taxon>Pleosporales</taxon>
        <taxon>Lindgomycetaceae</taxon>
        <taxon>Clohesyomyces</taxon>
    </lineage>
</organism>
<protein>
    <recommendedName>
        <fullName evidence="1">SET domain-containing protein</fullName>
    </recommendedName>
</protein>
<dbReference type="SUPFAM" id="SSF82199">
    <property type="entry name" value="SET domain"/>
    <property type="match status" value="1"/>
</dbReference>
<reference evidence="2 3" key="1">
    <citation type="submission" date="2016-07" db="EMBL/GenBank/DDBJ databases">
        <title>Pervasive Adenine N6-methylation of Active Genes in Fungi.</title>
        <authorList>
            <consortium name="DOE Joint Genome Institute"/>
            <person name="Mondo S.J."/>
            <person name="Dannebaum R.O."/>
            <person name="Kuo R.C."/>
            <person name="Labutti K."/>
            <person name="Haridas S."/>
            <person name="Kuo A."/>
            <person name="Salamov A."/>
            <person name="Ahrendt S.R."/>
            <person name="Lipzen A."/>
            <person name="Sullivan W."/>
            <person name="Andreopoulos W.B."/>
            <person name="Clum A."/>
            <person name="Lindquist E."/>
            <person name="Daum C."/>
            <person name="Ramamoorthy G.K."/>
            <person name="Gryganskyi A."/>
            <person name="Culley D."/>
            <person name="Magnuson J.K."/>
            <person name="James T.Y."/>
            <person name="O'Malley M.A."/>
            <person name="Stajich J.E."/>
            <person name="Spatafora J.W."/>
            <person name="Visel A."/>
            <person name="Grigoriev I.V."/>
        </authorList>
    </citation>
    <scope>NUCLEOTIDE SEQUENCE [LARGE SCALE GENOMIC DNA]</scope>
    <source>
        <strain evidence="2 3">CBS 115471</strain>
    </source>
</reference>
<dbReference type="InterPro" id="IPR001214">
    <property type="entry name" value="SET_dom"/>
</dbReference>
<feature type="domain" description="SET" evidence="1">
    <location>
        <begin position="15"/>
        <end position="167"/>
    </location>
</feature>
<dbReference type="SMART" id="SM00317">
    <property type="entry name" value="SET"/>
    <property type="match status" value="1"/>
</dbReference>
<dbReference type="Proteomes" id="UP000193144">
    <property type="component" value="Unassembled WGS sequence"/>
</dbReference>
<accession>A0A1Y2A8U0</accession>